<evidence type="ECO:0000313" key="2">
    <source>
        <dbReference type="Proteomes" id="UP001153636"/>
    </source>
</evidence>
<keyword evidence="2" id="KW-1185">Reference proteome</keyword>
<proteinExistence type="predicted"/>
<name>A0A9P0GND4_9CUCU</name>
<dbReference type="EMBL" id="OV651821">
    <property type="protein sequence ID" value="CAH1115223.1"/>
    <property type="molecule type" value="Genomic_DNA"/>
</dbReference>
<dbReference type="OrthoDB" id="7237786at2759"/>
<organism evidence="1 2">
    <name type="scientific">Psylliodes chrysocephalus</name>
    <dbReference type="NCBI Taxonomy" id="3402493"/>
    <lineage>
        <taxon>Eukaryota</taxon>
        <taxon>Metazoa</taxon>
        <taxon>Ecdysozoa</taxon>
        <taxon>Arthropoda</taxon>
        <taxon>Hexapoda</taxon>
        <taxon>Insecta</taxon>
        <taxon>Pterygota</taxon>
        <taxon>Neoptera</taxon>
        <taxon>Endopterygota</taxon>
        <taxon>Coleoptera</taxon>
        <taxon>Polyphaga</taxon>
        <taxon>Cucujiformia</taxon>
        <taxon>Chrysomeloidea</taxon>
        <taxon>Chrysomelidae</taxon>
        <taxon>Galerucinae</taxon>
        <taxon>Alticini</taxon>
        <taxon>Psylliodes</taxon>
    </lineage>
</organism>
<evidence type="ECO:0000313" key="1">
    <source>
        <dbReference type="EMBL" id="CAH1115223.1"/>
    </source>
</evidence>
<gene>
    <name evidence="1" type="ORF">PSYICH_LOCUS15240</name>
</gene>
<dbReference type="AlphaFoldDB" id="A0A9P0GND4"/>
<accession>A0A9P0GND4</accession>
<reference evidence="1" key="1">
    <citation type="submission" date="2022-01" db="EMBL/GenBank/DDBJ databases">
        <authorList>
            <person name="King R."/>
        </authorList>
    </citation>
    <scope>NUCLEOTIDE SEQUENCE</scope>
</reference>
<protein>
    <submittedName>
        <fullName evidence="1">Uncharacterized protein</fullName>
    </submittedName>
</protein>
<sequence>MGRNIKYKDIFKDELTTYPMSLAPTGILSTTSNKSNLENIIKKFTRSCNDLPSRNFGKICHVFDGMTLIQRVGKPTNAKSFEEYANIFKNKYNAERIDFVLEHYEDLLIKNCTREKRGHKNDAIERAIESSDTLLPQ</sequence>
<dbReference type="Proteomes" id="UP001153636">
    <property type="component" value="Chromosome 9"/>
</dbReference>